<keyword evidence="1" id="KW-0175">Coiled coil</keyword>
<accession>A0ABQ8K932</accession>
<dbReference type="Proteomes" id="UP000814176">
    <property type="component" value="Unassembled WGS sequence"/>
</dbReference>
<gene>
    <name evidence="3" type="ORF">C8Q71DRAFT_860015</name>
</gene>
<reference evidence="3 4" key="1">
    <citation type="journal article" date="2021" name="Environ. Microbiol.">
        <title>Gene family expansions and transcriptome signatures uncover fungal adaptations to wood decay.</title>
        <authorList>
            <person name="Hage H."/>
            <person name="Miyauchi S."/>
            <person name="Viragh M."/>
            <person name="Drula E."/>
            <person name="Min B."/>
            <person name="Chaduli D."/>
            <person name="Navarro D."/>
            <person name="Favel A."/>
            <person name="Norest M."/>
            <person name="Lesage-Meessen L."/>
            <person name="Balint B."/>
            <person name="Merenyi Z."/>
            <person name="de Eugenio L."/>
            <person name="Morin E."/>
            <person name="Martinez A.T."/>
            <person name="Baldrian P."/>
            <person name="Stursova M."/>
            <person name="Martinez M.J."/>
            <person name="Novotny C."/>
            <person name="Magnuson J.K."/>
            <person name="Spatafora J.W."/>
            <person name="Maurice S."/>
            <person name="Pangilinan J."/>
            <person name="Andreopoulos W."/>
            <person name="LaButti K."/>
            <person name="Hundley H."/>
            <person name="Na H."/>
            <person name="Kuo A."/>
            <person name="Barry K."/>
            <person name="Lipzen A."/>
            <person name="Henrissat B."/>
            <person name="Riley R."/>
            <person name="Ahrendt S."/>
            <person name="Nagy L.G."/>
            <person name="Grigoriev I.V."/>
            <person name="Martin F."/>
            <person name="Rosso M.N."/>
        </authorList>
    </citation>
    <scope>NUCLEOTIDE SEQUENCE [LARGE SCALE GENOMIC DNA]</scope>
    <source>
        <strain evidence="3 4">CIRM-BRFM 1785</strain>
    </source>
</reference>
<keyword evidence="4" id="KW-1185">Reference proteome</keyword>
<evidence type="ECO:0000256" key="2">
    <source>
        <dbReference type="SAM" id="MobiDB-lite"/>
    </source>
</evidence>
<protein>
    <submittedName>
        <fullName evidence="3">Uncharacterized protein</fullName>
    </submittedName>
</protein>
<proteinExistence type="predicted"/>
<feature type="region of interest" description="Disordered" evidence="2">
    <location>
        <begin position="296"/>
        <end position="316"/>
    </location>
</feature>
<organism evidence="3 4">
    <name type="scientific">Rhodofomes roseus</name>
    <dbReference type="NCBI Taxonomy" id="34475"/>
    <lineage>
        <taxon>Eukaryota</taxon>
        <taxon>Fungi</taxon>
        <taxon>Dikarya</taxon>
        <taxon>Basidiomycota</taxon>
        <taxon>Agaricomycotina</taxon>
        <taxon>Agaricomycetes</taxon>
        <taxon>Polyporales</taxon>
        <taxon>Rhodofomes</taxon>
    </lineage>
</organism>
<name>A0ABQ8K932_9APHY</name>
<feature type="region of interest" description="Disordered" evidence="2">
    <location>
        <begin position="379"/>
        <end position="400"/>
    </location>
</feature>
<feature type="compositionally biased region" description="Basic and acidic residues" evidence="2">
    <location>
        <begin position="381"/>
        <end position="393"/>
    </location>
</feature>
<dbReference type="EMBL" id="JADCUA010000017">
    <property type="protein sequence ID" value="KAH9833738.1"/>
    <property type="molecule type" value="Genomic_DNA"/>
</dbReference>
<comment type="caution">
    <text evidence="3">The sequence shown here is derived from an EMBL/GenBank/DDBJ whole genome shotgun (WGS) entry which is preliminary data.</text>
</comment>
<sequence length="528" mass="57274">MDADQNIANAADPSGSTPINLTASSSTDSNEDLRTRIIGMLAGTLNGGFAELGYHPDYLVQLHTIHEWNTRLREENARLFADNRRLAQLIGMQNQRLTSIAQNGGPNAIIHDLQGRIQEIEMSRRELLRQHEHATHEAITLRTEVNRLSQILQSKGIPYEVENHVPSASSSRMMPQSGVALGHHPGQAQRLRHSQLPPINTAFAPTSTQAAPVHQARRQSSGVPAAYPSPHAYFPFAQPSMNGRRVSGGPTTPAIGHDPREVQRLQAHNASTSSSPRPNIAPTAGMQKHKAVIDLTDEPDSAEGPRAAKRPRLASEPVTNATEAIKVAGPSTPQPQSTFAEVQLANSQAPLVTRTGGSTQPNGDPPASTIGDIQMYSPRQEASRHAPMDDVQHESQALQSAPSMQHQPIEGIQTLAHPESTAGVPSASLPVAEIQQPSQAALNPSTEVIQQCIDENFVDNENGDEAEGEQERNVGDGNRWGLSNKVPEAFPAEASTEDLARHCQEEHPKGWLFLLQRCMEDQESDDDE</sequence>
<feature type="coiled-coil region" evidence="1">
    <location>
        <begin position="110"/>
        <end position="137"/>
    </location>
</feature>
<feature type="compositionally biased region" description="Polar residues" evidence="2">
    <location>
        <begin position="14"/>
        <end position="28"/>
    </location>
</feature>
<feature type="region of interest" description="Disordered" evidence="2">
    <location>
        <begin position="460"/>
        <end position="483"/>
    </location>
</feature>
<evidence type="ECO:0000313" key="4">
    <source>
        <dbReference type="Proteomes" id="UP000814176"/>
    </source>
</evidence>
<dbReference type="GeneID" id="72008466"/>
<dbReference type="RefSeq" id="XP_047776454.1">
    <property type="nucleotide sequence ID" value="XM_047927734.1"/>
</dbReference>
<evidence type="ECO:0000313" key="3">
    <source>
        <dbReference type="EMBL" id="KAH9833738.1"/>
    </source>
</evidence>
<evidence type="ECO:0000256" key="1">
    <source>
        <dbReference type="SAM" id="Coils"/>
    </source>
</evidence>
<feature type="region of interest" description="Disordered" evidence="2">
    <location>
        <begin position="1"/>
        <end position="28"/>
    </location>
</feature>
<feature type="region of interest" description="Disordered" evidence="2">
    <location>
        <begin position="266"/>
        <end position="285"/>
    </location>
</feature>
<feature type="compositionally biased region" description="Polar residues" evidence="2">
    <location>
        <begin position="266"/>
        <end position="277"/>
    </location>
</feature>